<evidence type="ECO:0000313" key="2">
    <source>
        <dbReference type="EMBL" id="PHP27236.1"/>
    </source>
</evidence>
<dbReference type="EMBL" id="NQWH01000017">
    <property type="protein sequence ID" value="PHP27236.1"/>
    <property type="molecule type" value="Genomic_DNA"/>
</dbReference>
<feature type="compositionally biased region" description="Basic and acidic residues" evidence="1">
    <location>
        <begin position="41"/>
        <end position="52"/>
    </location>
</feature>
<evidence type="ECO:0000256" key="1">
    <source>
        <dbReference type="SAM" id="MobiDB-lite"/>
    </source>
</evidence>
<dbReference type="AlphaFoldDB" id="A0A2G1MEU8"/>
<feature type="region of interest" description="Disordered" evidence="1">
    <location>
        <begin position="41"/>
        <end position="81"/>
    </location>
</feature>
<protein>
    <submittedName>
        <fullName evidence="2">Uncharacterized protein</fullName>
    </submittedName>
</protein>
<proteinExistence type="predicted"/>
<gene>
    <name evidence="2" type="ORF">CJ301_12045</name>
</gene>
<comment type="caution">
    <text evidence="2">The sequence shown here is derived from an EMBL/GenBank/DDBJ whole genome shotgun (WGS) entry which is preliminary data.</text>
</comment>
<dbReference type="RefSeq" id="WP_099277631.1">
    <property type="nucleotide sequence ID" value="NZ_KZ304962.1"/>
</dbReference>
<organism evidence="2 3">
    <name type="scientific">Limimaricola cinnabarinus</name>
    <dbReference type="NCBI Taxonomy" id="1125964"/>
    <lineage>
        <taxon>Bacteria</taxon>
        <taxon>Pseudomonadati</taxon>
        <taxon>Pseudomonadota</taxon>
        <taxon>Alphaproteobacteria</taxon>
        <taxon>Rhodobacterales</taxon>
        <taxon>Paracoccaceae</taxon>
        <taxon>Limimaricola</taxon>
    </lineage>
</organism>
<dbReference type="Proteomes" id="UP000221860">
    <property type="component" value="Unassembled WGS sequence"/>
</dbReference>
<keyword evidence="3" id="KW-1185">Reference proteome</keyword>
<accession>A0A2G1MEU8</accession>
<reference evidence="2 3" key="1">
    <citation type="submission" date="2017-08" db="EMBL/GenBank/DDBJ databases">
        <title>Draft Genome Sequence of Loktanella cinnabarina Strain XM1, Isolated from Coastal Surface Water.</title>
        <authorList>
            <person name="Ma R."/>
            <person name="Wang J."/>
            <person name="Wang Q."/>
            <person name="Ma Z."/>
            <person name="Li J."/>
            <person name="Chen L."/>
        </authorList>
    </citation>
    <scope>NUCLEOTIDE SEQUENCE [LARGE SCALE GENOMIC DNA]</scope>
    <source>
        <strain evidence="2 3">XM1</strain>
    </source>
</reference>
<sequence length="81" mass="8823">MTSPYAFSLQAWRSGLSLWQAGFEMQLSMLRGFYGLAPARHEAADPSRRQADSDAPAVDFAKRAAQGIEAAQPPQTDDLPV</sequence>
<evidence type="ECO:0000313" key="3">
    <source>
        <dbReference type="Proteomes" id="UP000221860"/>
    </source>
</evidence>
<name>A0A2G1MEU8_9RHOB</name>